<proteinExistence type="predicted"/>
<protein>
    <submittedName>
        <fullName evidence="1">Uncharacterized protein</fullName>
    </submittedName>
</protein>
<dbReference type="EMBL" id="CADCTQ010000001">
    <property type="protein sequence ID" value="CAA9211036.1"/>
    <property type="molecule type" value="Genomic_DNA"/>
</dbReference>
<sequence>MKPNIQSDEQLLLTSKLPQFMILIKDGQAVNITQAIDTCLPSLALMAQALQKIKANA</sequence>
<name>A0A6J4H0Q7_9SPHI</name>
<reference evidence="1" key="1">
    <citation type="submission" date="2020-02" db="EMBL/GenBank/DDBJ databases">
        <authorList>
            <person name="Meier V. D."/>
        </authorList>
    </citation>
    <scope>NUCLEOTIDE SEQUENCE</scope>
    <source>
        <strain evidence="1">AVDCRST_MAG56</strain>
    </source>
</reference>
<accession>A0A6J4H0Q7</accession>
<gene>
    <name evidence="1" type="ORF">AVDCRST_MAG56-2370</name>
</gene>
<dbReference type="AlphaFoldDB" id="A0A6J4H0Q7"/>
<evidence type="ECO:0000313" key="1">
    <source>
        <dbReference type="EMBL" id="CAA9211036.1"/>
    </source>
</evidence>
<organism evidence="1">
    <name type="scientific">uncultured Cytophagales bacterium</name>
    <dbReference type="NCBI Taxonomy" id="158755"/>
    <lineage>
        <taxon>Bacteria</taxon>
        <taxon>Pseudomonadati</taxon>
        <taxon>Bacteroidota</taxon>
        <taxon>Sphingobacteriia</taxon>
        <taxon>Sphingobacteriales</taxon>
        <taxon>environmental samples</taxon>
    </lineage>
</organism>